<dbReference type="Gene3D" id="1.20.5.340">
    <property type="match status" value="1"/>
</dbReference>
<keyword evidence="1" id="KW-0175">Coiled coil</keyword>
<dbReference type="SUPFAM" id="SSF57997">
    <property type="entry name" value="Tropomyosin"/>
    <property type="match status" value="1"/>
</dbReference>
<accession>A0A0K6FLW9</accession>
<dbReference type="Gene3D" id="1.10.287.1490">
    <property type="match status" value="1"/>
</dbReference>
<dbReference type="Proteomes" id="UP000044841">
    <property type="component" value="Unassembled WGS sequence"/>
</dbReference>
<protein>
    <submittedName>
        <fullName evidence="2">Myosin-13</fullName>
    </submittedName>
</protein>
<evidence type="ECO:0000313" key="3">
    <source>
        <dbReference type="Proteomes" id="UP000044841"/>
    </source>
</evidence>
<sequence length="521" mass="57485">MAEQLQVPFELPRARPGFPIPPQPPASIDQITWAYLAESLAYYSKLHSLQLNGHGLVEPQMLAETKLHNIWVATYLVNQKRPLPSINLPAAPPAPPAPLGDLQTLITNGFRDVGNKLDSLTNDVKKLQTDSVATNKKLEQLQADSIKTNEKLDGLTTDVKKLQTDSVATNKKLEQLQADSIKTNEKLDGLTTDVKKLQTDSVATNKKLEQLQADNIKTNEKLDGLTTNVKKLQADSVKTEEKLDGLTTDVKKLQTDSVATNKKLEQLQADSIKTNEKLDGLTTDVKKLQADSVKAEEKLDGLTTNTNKLHNSVNALGTAFDKIGVDFNLLKQSVGDNEAGLRALNRTITDLPTSEGFRQAVSASITENERIIEIGNTVNGHSETLDRMSTNTAESLARLQRRVDGVDRFQSQVFNASRKSNESWLPIRNKDGVFPSEQNLVVVRSRNHLNSLENRQIAQLLAFYDCFPSDFPAANTLAARTANFMRQSRHWTADARGIHIGALGDILANPSVLPWHNEGND</sequence>
<evidence type="ECO:0000256" key="1">
    <source>
        <dbReference type="SAM" id="Coils"/>
    </source>
</evidence>
<dbReference type="EMBL" id="CYGV01000014">
    <property type="protein sequence ID" value="CUA67127.1"/>
    <property type="molecule type" value="Genomic_DNA"/>
</dbReference>
<feature type="coiled-coil region" evidence="1">
    <location>
        <begin position="110"/>
        <end position="305"/>
    </location>
</feature>
<reference evidence="2 3" key="1">
    <citation type="submission" date="2015-07" db="EMBL/GenBank/DDBJ databases">
        <authorList>
            <person name="Noorani M."/>
        </authorList>
    </citation>
    <scope>NUCLEOTIDE SEQUENCE [LARGE SCALE GENOMIC DNA]</scope>
    <source>
        <strain evidence="2">BBA 69670</strain>
    </source>
</reference>
<proteinExistence type="predicted"/>
<keyword evidence="3" id="KW-1185">Reference proteome</keyword>
<evidence type="ECO:0000313" key="2">
    <source>
        <dbReference type="EMBL" id="CUA67127.1"/>
    </source>
</evidence>
<organism evidence="2 3">
    <name type="scientific">Rhizoctonia solani</name>
    <dbReference type="NCBI Taxonomy" id="456999"/>
    <lineage>
        <taxon>Eukaryota</taxon>
        <taxon>Fungi</taxon>
        <taxon>Dikarya</taxon>
        <taxon>Basidiomycota</taxon>
        <taxon>Agaricomycotina</taxon>
        <taxon>Agaricomycetes</taxon>
        <taxon>Cantharellales</taxon>
        <taxon>Ceratobasidiaceae</taxon>
        <taxon>Rhizoctonia</taxon>
    </lineage>
</organism>
<dbReference type="AlphaFoldDB" id="A0A0K6FLW9"/>
<dbReference type="Pfam" id="PF07957">
    <property type="entry name" value="DUF3294"/>
    <property type="match status" value="1"/>
</dbReference>
<dbReference type="InterPro" id="IPR012917">
    <property type="entry name" value="DUF3294"/>
</dbReference>
<gene>
    <name evidence="2" type="ORF">RSOLAG22IIIB_07206</name>
</gene>
<name>A0A0K6FLW9_9AGAM</name>